<dbReference type="Proteomes" id="UP000541444">
    <property type="component" value="Unassembled WGS sequence"/>
</dbReference>
<dbReference type="PANTHER" id="PTHR46033:SF8">
    <property type="entry name" value="PROTEIN MAINTENANCE OF MERISTEMS-LIKE"/>
    <property type="match status" value="1"/>
</dbReference>
<dbReference type="PANTHER" id="PTHR46033">
    <property type="entry name" value="PROTEIN MAIN-LIKE 2"/>
    <property type="match status" value="1"/>
</dbReference>
<evidence type="ECO:0000259" key="1">
    <source>
        <dbReference type="Pfam" id="PF10536"/>
    </source>
</evidence>
<feature type="domain" description="Aminotransferase-like plant mobile" evidence="1">
    <location>
        <begin position="3"/>
        <end position="160"/>
    </location>
</feature>
<dbReference type="EMBL" id="JACGCM010001448">
    <property type="protein sequence ID" value="KAF6154959.1"/>
    <property type="molecule type" value="Genomic_DNA"/>
</dbReference>
<dbReference type="AlphaFoldDB" id="A0A7J7MJ77"/>
<evidence type="ECO:0000313" key="2">
    <source>
        <dbReference type="EMBL" id="KAF6154959.1"/>
    </source>
</evidence>
<reference evidence="2 3" key="1">
    <citation type="journal article" date="2020" name="IScience">
        <title>Genome Sequencing of the Endangered Kingdonia uniflora (Circaeasteraceae, Ranunculales) Reveals Potential Mechanisms of Evolutionary Specialization.</title>
        <authorList>
            <person name="Sun Y."/>
            <person name="Deng T."/>
            <person name="Zhang A."/>
            <person name="Moore M.J."/>
            <person name="Landis J.B."/>
            <person name="Lin N."/>
            <person name="Zhang H."/>
            <person name="Zhang X."/>
            <person name="Huang J."/>
            <person name="Zhang X."/>
            <person name="Sun H."/>
            <person name="Wang H."/>
        </authorList>
    </citation>
    <scope>NUCLEOTIDE SEQUENCE [LARGE SCALE GENOMIC DNA]</scope>
    <source>
        <strain evidence="2">TB1705</strain>
        <tissue evidence="2">Leaf</tissue>
    </source>
</reference>
<accession>A0A7J7MJ77</accession>
<evidence type="ECO:0000313" key="3">
    <source>
        <dbReference type="Proteomes" id="UP000541444"/>
    </source>
</evidence>
<organism evidence="2 3">
    <name type="scientific">Kingdonia uniflora</name>
    <dbReference type="NCBI Taxonomy" id="39325"/>
    <lineage>
        <taxon>Eukaryota</taxon>
        <taxon>Viridiplantae</taxon>
        <taxon>Streptophyta</taxon>
        <taxon>Embryophyta</taxon>
        <taxon>Tracheophyta</taxon>
        <taxon>Spermatophyta</taxon>
        <taxon>Magnoliopsida</taxon>
        <taxon>Ranunculales</taxon>
        <taxon>Circaeasteraceae</taxon>
        <taxon>Kingdonia</taxon>
    </lineage>
</organism>
<protein>
    <recommendedName>
        <fullName evidence="1">Aminotransferase-like plant mobile domain-containing protein</fullName>
    </recommendedName>
</protein>
<comment type="caution">
    <text evidence="2">The sequence shown here is derived from an EMBL/GenBank/DDBJ whole genome shotgun (WGS) entry which is preliminary data.</text>
</comment>
<dbReference type="InterPro" id="IPR019557">
    <property type="entry name" value="AminoTfrase-like_pln_mobile"/>
</dbReference>
<dbReference type="InterPro" id="IPR044824">
    <property type="entry name" value="MAIN-like"/>
</dbReference>
<gene>
    <name evidence="2" type="ORF">GIB67_018396</name>
</gene>
<dbReference type="GO" id="GO:0010073">
    <property type="term" value="P:meristem maintenance"/>
    <property type="evidence" value="ECO:0007669"/>
    <property type="project" value="InterPro"/>
</dbReference>
<sequence>MANDTVPLGYLAAVADLDKVTKYDWSSAILASLYHGLDTAVTTGGTITRLSQLLKFYEYCEVGHSIVKEEVKFSSYPHHRVWERGNMKKTNDQTTNLFTPGRYHIDHQTIETITWRPWLDSAMSKLDEVWTVSLLSRKRMPLQVSNRNCNYYLGDICWRQLTGTACILFDSPLSMSPHLSPTDL</sequence>
<dbReference type="Pfam" id="PF10536">
    <property type="entry name" value="PMD"/>
    <property type="match status" value="1"/>
</dbReference>
<keyword evidence="3" id="KW-1185">Reference proteome</keyword>
<proteinExistence type="predicted"/>
<name>A0A7J7MJ77_9MAGN</name>